<dbReference type="NCBIfam" id="TIGR01470">
    <property type="entry name" value="cysG_Nterm"/>
    <property type="match status" value="1"/>
</dbReference>
<dbReference type="InterPro" id="IPR036291">
    <property type="entry name" value="NAD(P)-bd_dom_sf"/>
</dbReference>
<evidence type="ECO:0000256" key="1">
    <source>
        <dbReference type="ARBA" id="ARBA00005010"/>
    </source>
</evidence>
<dbReference type="InterPro" id="IPR012409">
    <property type="entry name" value="Sirohaem_synth"/>
</dbReference>
<dbReference type="Gene3D" id="3.40.1010.10">
    <property type="entry name" value="Cobalt-precorrin-4 Transmethylase, Domain 1"/>
    <property type="match status" value="1"/>
</dbReference>
<dbReference type="Gene3D" id="3.40.50.720">
    <property type="entry name" value="NAD(P)-binding Rossmann-like Domain"/>
    <property type="match status" value="1"/>
</dbReference>
<dbReference type="InterPro" id="IPR014776">
    <property type="entry name" value="4pyrrole_Mease_sub2"/>
</dbReference>
<protein>
    <submittedName>
        <fullName evidence="14">Uroporphyrinogen-III C-methyltransferase</fullName>
    </submittedName>
</protein>
<name>A0ABN2KB58_9MICO</name>
<evidence type="ECO:0000256" key="9">
    <source>
        <dbReference type="ARBA" id="ARBA00023244"/>
    </source>
</evidence>
<comment type="catalytic activity">
    <reaction evidence="11">
        <text>precorrin-2 + NAD(+) = sirohydrochlorin + NADH + 2 H(+)</text>
        <dbReference type="Rhea" id="RHEA:15613"/>
        <dbReference type="ChEBI" id="CHEBI:15378"/>
        <dbReference type="ChEBI" id="CHEBI:57540"/>
        <dbReference type="ChEBI" id="CHEBI:57945"/>
        <dbReference type="ChEBI" id="CHEBI:58351"/>
        <dbReference type="ChEBI" id="CHEBI:58827"/>
        <dbReference type="EC" id="1.3.1.76"/>
    </reaction>
</comment>
<dbReference type="InterPro" id="IPR006366">
    <property type="entry name" value="CobA/CysG_C"/>
</dbReference>
<dbReference type="InterPro" id="IPR035996">
    <property type="entry name" value="4pyrrol_Methylase_sf"/>
</dbReference>
<keyword evidence="5" id="KW-0949">S-adenosyl-L-methionine</keyword>
<keyword evidence="7" id="KW-0520">NAD</keyword>
<keyword evidence="9" id="KW-0627">Porphyrin biosynthesis</keyword>
<dbReference type="PANTHER" id="PTHR45790:SF3">
    <property type="entry name" value="S-ADENOSYL-L-METHIONINE-DEPENDENT UROPORPHYRINOGEN III METHYLTRANSFERASE, CHLOROPLASTIC"/>
    <property type="match status" value="1"/>
</dbReference>
<evidence type="ECO:0000313" key="15">
    <source>
        <dbReference type="Proteomes" id="UP001501475"/>
    </source>
</evidence>
<dbReference type="CDD" id="cd11642">
    <property type="entry name" value="SUMT"/>
    <property type="match status" value="1"/>
</dbReference>
<comment type="caution">
    <text evidence="14">The sequence shown here is derived from an EMBL/GenBank/DDBJ whole genome shotgun (WGS) entry which is preliminary data.</text>
</comment>
<dbReference type="NCBIfam" id="TIGR01469">
    <property type="entry name" value="cobA_cysG_Cterm"/>
    <property type="match status" value="1"/>
</dbReference>
<dbReference type="SUPFAM" id="SSF53790">
    <property type="entry name" value="Tetrapyrrole methylase"/>
    <property type="match status" value="1"/>
</dbReference>
<keyword evidence="8" id="KW-0456">Lyase</keyword>
<evidence type="ECO:0000256" key="2">
    <source>
        <dbReference type="ARBA" id="ARBA00022573"/>
    </source>
</evidence>
<reference evidence="14 15" key="1">
    <citation type="journal article" date="2019" name="Int. J. Syst. Evol. Microbiol.">
        <title>The Global Catalogue of Microorganisms (GCM) 10K type strain sequencing project: providing services to taxonomists for standard genome sequencing and annotation.</title>
        <authorList>
            <consortium name="The Broad Institute Genomics Platform"/>
            <consortium name="The Broad Institute Genome Sequencing Center for Infectious Disease"/>
            <person name="Wu L."/>
            <person name="Ma J."/>
        </authorList>
    </citation>
    <scope>NUCLEOTIDE SEQUENCE [LARGE SCALE GENOMIC DNA]</scope>
    <source>
        <strain evidence="14 15">JCM 15591</strain>
    </source>
</reference>
<dbReference type="PANTHER" id="PTHR45790">
    <property type="entry name" value="SIROHEME SYNTHASE-RELATED"/>
    <property type="match status" value="1"/>
</dbReference>
<keyword evidence="4" id="KW-0808">Transferase</keyword>
<dbReference type="Pfam" id="PF00590">
    <property type="entry name" value="TP_methylase"/>
    <property type="match status" value="1"/>
</dbReference>
<dbReference type="Proteomes" id="UP001501475">
    <property type="component" value="Unassembled WGS sequence"/>
</dbReference>
<keyword evidence="3" id="KW-0489">Methyltransferase</keyword>
<dbReference type="InterPro" id="IPR014777">
    <property type="entry name" value="4pyrrole_Mease_sub1"/>
</dbReference>
<dbReference type="EMBL" id="BAAAPN010000028">
    <property type="protein sequence ID" value="GAA1752202.1"/>
    <property type="molecule type" value="Genomic_DNA"/>
</dbReference>
<accession>A0ABN2KB58</accession>
<comment type="pathway">
    <text evidence="1">Porphyrin-containing compound metabolism; siroheme biosynthesis; sirohydrochlorin from precorrin-2: step 1/1.</text>
</comment>
<keyword evidence="2" id="KW-0169">Cobalamin biosynthesis</keyword>
<evidence type="ECO:0000256" key="4">
    <source>
        <dbReference type="ARBA" id="ARBA00022679"/>
    </source>
</evidence>
<dbReference type="InterPro" id="IPR000878">
    <property type="entry name" value="4pyrrol_Mease"/>
</dbReference>
<gene>
    <name evidence="14" type="primary">cobA</name>
    <name evidence="14" type="ORF">GCM10009810_10370</name>
</gene>
<dbReference type="Pfam" id="PF13241">
    <property type="entry name" value="NAD_binding_7"/>
    <property type="match status" value="1"/>
</dbReference>
<dbReference type="InterPro" id="IPR050161">
    <property type="entry name" value="Siro_Cobalamin_biosynth"/>
</dbReference>
<organism evidence="14 15">
    <name type="scientific">Nostocoides vanveenii</name>
    <dbReference type="NCBI Taxonomy" id="330835"/>
    <lineage>
        <taxon>Bacteria</taxon>
        <taxon>Bacillati</taxon>
        <taxon>Actinomycetota</taxon>
        <taxon>Actinomycetes</taxon>
        <taxon>Micrococcales</taxon>
        <taxon>Intrasporangiaceae</taxon>
        <taxon>Nostocoides</taxon>
    </lineage>
</organism>
<dbReference type="InterPro" id="IPR006367">
    <property type="entry name" value="Sirohaem_synthase_N"/>
</dbReference>
<evidence type="ECO:0000256" key="3">
    <source>
        <dbReference type="ARBA" id="ARBA00022603"/>
    </source>
</evidence>
<keyword evidence="15" id="KW-1185">Reference proteome</keyword>
<feature type="region of interest" description="Disordered" evidence="12">
    <location>
        <begin position="168"/>
        <end position="187"/>
    </location>
</feature>
<evidence type="ECO:0000259" key="13">
    <source>
        <dbReference type="Pfam" id="PF00590"/>
    </source>
</evidence>
<evidence type="ECO:0000256" key="12">
    <source>
        <dbReference type="SAM" id="MobiDB-lite"/>
    </source>
</evidence>
<dbReference type="RefSeq" id="WP_344063083.1">
    <property type="nucleotide sequence ID" value="NZ_BAAAPN010000028.1"/>
</dbReference>
<evidence type="ECO:0000256" key="6">
    <source>
        <dbReference type="ARBA" id="ARBA00023002"/>
    </source>
</evidence>
<evidence type="ECO:0000256" key="10">
    <source>
        <dbReference type="ARBA" id="ARBA00023268"/>
    </source>
</evidence>
<proteinExistence type="predicted"/>
<sequence>MTALTLGCAPDYPLTLDVRGRRVLVVGGGVVAERRVRRLVAAGAAVHLVSPAATEALRAFAATGEVEWAQRTFAPGDLTLPVRAWLVHTATGVPTVDQAVADAAAAEAIWCIRADDASASAAWVPAVGVGRGDADGIQVAVTAGGDPRRATALRDAILVALDTGELPSRRQRGNDARQEPPGRVALVGGGPGAEDLITVRGRRLLAQADVVVADRLGPTTALAHLAPNALIVPVGKTAGHHPVPQFEINELLVRHAKEGAQVVRLKGGDPFVLGRGGEEALHCAAHGIPIEVVPGVTSGISVPAAAGIPVTHRGITASFVLASGHDGPASVLAAARDAAPDATLVLLMAVSALATIAEGLIASGRDPRTPVAIIESGWTPEQRTTVTALERAAADAPRVGVRAPAVIVVGDVVAVREQLQLLSGSAEPFAGPTASA</sequence>
<dbReference type="PIRSF" id="PIRSF036426">
    <property type="entry name" value="Sirohaem_synth"/>
    <property type="match status" value="1"/>
</dbReference>
<evidence type="ECO:0000256" key="7">
    <source>
        <dbReference type="ARBA" id="ARBA00023027"/>
    </source>
</evidence>
<evidence type="ECO:0000313" key="14">
    <source>
        <dbReference type="EMBL" id="GAA1752202.1"/>
    </source>
</evidence>
<dbReference type="NCBIfam" id="NF004790">
    <property type="entry name" value="PRK06136.1"/>
    <property type="match status" value="1"/>
</dbReference>
<dbReference type="SUPFAM" id="SSF51735">
    <property type="entry name" value="NAD(P)-binding Rossmann-fold domains"/>
    <property type="match status" value="1"/>
</dbReference>
<feature type="domain" description="Tetrapyrrole methylase" evidence="13">
    <location>
        <begin position="184"/>
        <end position="391"/>
    </location>
</feature>
<evidence type="ECO:0000256" key="5">
    <source>
        <dbReference type="ARBA" id="ARBA00022691"/>
    </source>
</evidence>
<evidence type="ECO:0000256" key="11">
    <source>
        <dbReference type="ARBA" id="ARBA00047561"/>
    </source>
</evidence>
<evidence type="ECO:0000256" key="8">
    <source>
        <dbReference type="ARBA" id="ARBA00023239"/>
    </source>
</evidence>
<keyword evidence="6" id="KW-0560">Oxidoreductase</keyword>
<keyword evidence="10" id="KW-0511">Multifunctional enzyme</keyword>
<dbReference type="Gene3D" id="3.30.950.10">
    <property type="entry name" value="Methyltransferase, Cobalt-precorrin-4 Transmethylase, Domain 2"/>
    <property type="match status" value="1"/>
</dbReference>